<evidence type="ECO:0000313" key="3">
    <source>
        <dbReference type="Proteomes" id="UP000638313"/>
    </source>
</evidence>
<dbReference type="Proteomes" id="UP000638313">
    <property type="component" value="Unassembled WGS sequence"/>
</dbReference>
<sequence length="64" mass="7148">MIRRAASWPERPVIRSGPASPVDNFRSDDHIIAFTPVDKHGTQVFHRSRPCIRALSELSCCMGA</sequence>
<dbReference type="EMBL" id="BNBD01000001">
    <property type="protein sequence ID" value="GHF24058.1"/>
    <property type="molecule type" value="Genomic_DNA"/>
</dbReference>
<gene>
    <name evidence="2" type="ORF">GCM10010218_00630</name>
</gene>
<keyword evidence="3" id="KW-1185">Reference proteome</keyword>
<protein>
    <submittedName>
        <fullName evidence="2">Uncharacterized protein</fullName>
    </submittedName>
</protein>
<name>A0A919ARU1_9ACTN</name>
<accession>A0A919ARU1</accession>
<proteinExistence type="predicted"/>
<reference evidence="2" key="2">
    <citation type="submission" date="2020-09" db="EMBL/GenBank/DDBJ databases">
        <authorList>
            <person name="Sun Q."/>
            <person name="Ohkuma M."/>
        </authorList>
    </citation>
    <scope>NUCLEOTIDE SEQUENCE</scope>
    <source>
        <strain evidence="2">JCM 4059</strain>
    </source>
</reference>
<reference evidence="2" key="1">
    <citation type="journal article" date="2014" name="Int. J. Syst. Evol. Microbiol.">
        <title>Complete genome sequence of Corynebacterium casei LMG S-19264T (=DSM 44701T), isolated from a smear-ripened cheese.</title>
        <authorList>
            <consortium name="US DOE Joint Genome Institute (JGI-PGF)"/>
            <person name="Walter F."/>
            <person name="Albersmeier A."/>
            <person name="Kalinowski J."/>
            <person name="Ruckert C."/>
        </authorList>
    </citation>
    <scope>NUCLEOTIDE SEQUENCE</scope>
    <source>
        <strain evidence="2">JCM 4059</strain>
    </source>
</reference>
<evidence type="ECO:0000256" key="1">
    <source>
        <dbReference type="SAM" id="MobiDB-lite"/>
    </source>
</evidence>
<evidence type="ECO:0000313" key="2">
    <source>
        <dbReference type="EMBL" id="GHF24058.1"/>
    </source>
</evidence>
<dbReference type="AlphaFoldDB" id="A0A919ARU1"/>
<organism evidence="2 3">
    <name type="scientific">Streptomyces mashuensis</name>
    <dbReference type="NCBI Taxonomy" id="33904"/>
    <lineage>
        <taxon>Bacteria</taxon>
        <taxon>Bacillati</taxon>
        <taxon>Actinomycetota</taxon>
        <taxon>Actinomycetes</taxon>
        <taxon>Kitasatosporales</taxon>
        <taxon>Streptomycetaceae</taxon>
        <taxon>Streptomyces</taxon>
    </lineage>
</organism>
<feature type="region of interest" description="Disordered" evidence="1">
    <location>
        <begin position="1"/>
        <end position="20"/>
    </location>
</feature>
<comment type="caution">
    <text evidence="2">The sequence shown here is derived from an EMBL/GenBank/DDBJ whole genome shotgun (WGS) entry which is preliminary data.</text>
</comment>